<reference evidence="2 3" key="1">
    <citation type="journal article" date="2019" name="Int. J. Syst. Evol. Microbiol.">
        <title>The Global Catalogue of Microorganisms (GCM) 10K type strain sequencing project: providing services to taxonomists for standard genome sequencing and annotation.</title>
        <authorList>
            <consortium name="The Broad Institute Genomics Platform"/>
            <consortium name="The Broad Institute Genome Sequencing Center for Infectious Disease"/>
            <person name="Wu L."/>
            <person name="Ma J."/>
        </authorList>
    </citation>
    <scope>NUCLEOTIDE SEQUENCE [LARGE SCALE GENOMIC DNA]</scope>
    <source>
        <strain evidence="2 3">JCM 16022</strain>
    </source>
</reference>
<dbReference type="Proteomes" id="UP001501771">
    <property type="component" value="Unassembled WGS sequence"/>
</dbReference>
<evidence type="ECO:0000313" key="3">
    <source>
        <dbReference type="Proteomes" id="UP001501771"/>
    </source>
</evidence>
<keyword evidence="3" id="KW-1185">Reference proteome</keyword>
<dbReference type="EMBL" id="BAAAQR010000002">
    <property type="protein sequence ID" value="GAA2140597.1"/>
    <property type="molecule type" value="Genomic_DNA"/>
</dbReference>
<gene>
    <name evidence="2" type="ORF">GCM10009844_10360</name>
</gene>
<evidence type="ECO:0008006" key="4">
    <source>
        <dbReference type="Google" id="ProtNLM"/>
    </source>
</evidence>
<evidence type="ECO:0000256" key="1">
    <source>
        <dbReference type="SAM" id="MobiDB-lite"/>
    </source>
</evidence>
<dbReference type="RefSeq" id="WP_344148612.1">
    <property type="nucleotide sequence ID" value="NZ_BAAAQR010000002.1"/>
</dbReference>
<evidence type="ECO:0000313" key="2">
    <source>
        <dbReference type="EMBL" id="GAA2140597.1"/>
    </source>
</evidence>
<protein>
    <recommendedName>
        <fullName evidence="4">Lipoprotein</fullName>
    </recommendedName>
</protein>
<sequence length="243" mass="26614">MTSGNPLRSAAVAALVVLFVTGCGSTSVRSPADGPRTSPTPEPTDAGPTDNGPAENRAWPVETRSRADVDGDGQVERLRLRAPDLPGPRFPVQLVVERADGSRSVTGLVRQPLPGLYRSDDVDGRPGEEVLLMAEGNARAVTPLTWRDGRQVPMRTPPGFPLTDDYVHGHRSDWWVEDGHLVSTRSVRPFEFDWDTVEVPASYAVHAWRWTADGLDLQPRRRGLFCVRHDEPQRLLPLSGGAC</sequence>
<comment type="caution">
    <text evidence="2">The sequence shown here is derived from an EMBL/GenBank/DDBJ whole genome shotgun (WGS) entry which is preliminary data.</text>
</comment>
<feature type="region of interest" description="Disordered" evidence="1">
    <location>
        <begin position="26"/>
        <end position="71"/>
    </location>
</feature>
<proteinExistence type="predicted"/>
<name>A0ABN2ZDL0_9ACTN</name>
<organism evidence="2 3">
    <name type="scientific">Nocardioides koreensis</name>
    <dbReference type="NCBI Taxonomy" id="433651"/>
    <lineage>
        <taxon>Bacteria</taxon>
        <taxon>Bacillati</taxon>
        <taxon>Actinomycetota</taxon>
        <taxon>Actinomycetes</taxon>
        <taxon>Propionibacteriales</taxon>
        <taxon>Nocardioidaceae</taxon>
        <taxon>Nocardioides</taxon>
    </lineage>
</organism>
<accession>A0ABN2ZDL0</accession>